<dbReference type="PANTHER" id="PTHR34413">
    <property type="entry name" value="PROPHAGE TAIL FIBER ASSEMBLY PROTEIN HOMOLOG TFAE-RELATED-RELATED"/>
    <property type="match status" value="1"/>
</dbReference>
<proteinExistence type="predicted"/>
<dbReference type="Proteomes" id="UP000533461">
    <property type="component" value="Unassembled WGS sequence"/>
</dbReference>
<evidence type="ECO:0000313" key="2">
    <source>
        <dbReference type="EMBL" id="MBA8076783.1"/>
    </source>
</evidence>
<name>A0A7W3DCN5_ENTAS</name>
<dbReference type="PANTHER" id="PTHR34413:SF2">
    <property type="entry name" value="PROPHAGE TAIL FIBER ASSEMBLY PROTEIN HOMOLOG TFAE-RELATED"/>
    <property type="match status" value="1"/>
</dbReference>
<dbReference type="RefSeq" id="WP_115258386.1">
    <property type="nucleotide sequence ID" value="NZ_JABXQT010000001.1"/>
</dbReference>
<protein>
    <submittedName>
        <fullName evidence="1">Tail fiber assembly protein</fullName>
    </submittedName>
</protein>
<dbReference type="InterPro" id="IPR003458">
    <property type="entry name" value="Phage_T4_Gp38_tail_assem"/>
</dbReference>
<dbReference type="EMBL" id="JABXRP010000001">
    <property type="protein sequence ID" value="MBA8076239.1"/>
    <property type="molecule type" value="Genomic_DNA"/>
</dbReference>
<organism evidence="1 4">
    <name type="scientific">Enterobacter asburiae</name>
    <dbReference type="NCBI Taxonomy" id="61645"/>
    <lineage>
        <taxon>Bacteria</taxon>
        <taxon>Pseudomonadati</taxon>
        <taxon>Pseudomonadota</taxon>
        <taxon>Gammaproteobacteria</taxon>
        <taxon>Enterobacterales</taxon>
        <taxon>Enterobacteriaceae</taxon>
        <taxon>Enterobacter</taxon>
        <taxon>Enterobacter cloacae complex</taxon>
    </lineage>
</organism>
<evidence type="ECO:0000313" key="3">
    <source>
        <dbReference type="EMBL" id="MBA8077974.1"/>
    </source>
</evidence>
<reference evidence="1 4" key="1">
    <citation type="submission" date="2020-06" db="EMBL/GenBank/DDBJ databases">
        <title>REHAB project genomes.</title>
        <authorList>
            <person name="Shaw L.P."/>
        </authorList>
    </citation>
    <scope>NUCLEOTIDE SEQUENCE [LARGE SCALE GENOMIC DNA]</scope>
    <source>
        <strain evidence="1 4">RHBSTW-00074</strain>
    </source>
</reference>
<dbReference type="AlphaFoldDB" id="A0A7W3DCN5"/>
<gene>
    <name evidence="1" type="ORF">HV056_06650</name>
    <name evidence="2" type="ORF">HV056_09455</name>
    <name evidence="3" type="ORF">HV056_15710</name>
</gene>
<dbReference type="Pfam" id="PF02413">
    <property type="entry name" value="Caudo_TAP"/>
    <property type="match status" value="1"/>
</dbReference>
<dbReference type="EMBL" id="JABXRP010000001">
    <property type="protein sequence ID" value="MBA8077974.1"/>
    <property type="molecule type" value="Genomic_DNA"/>
</dbReference>
<accession>A0A7W3DCN5</accession>
<evidence type="ECO:0000313" key="4">
    <source>
        <dbReference type="Proteomes" id="UP000533461"/>
    </source>
</evidence>
<dbReference type="InterPro" id="IPR051220">
    <property type="entry name" value="TFA_Chaperone"/>
</dbReference>
<dbReference type="EMBL" id="JABXRP010000001">
    <property type="protein sequence ID" value="MBA8076783.1"/>
    <property type="molecule type" value="Genomic_DNA"/>
</dbReference>
<comment type="caution">
    <text evidence="1">The sequence shown here is derived from an EMBL/GenBank/DDBJ whole genome shotgun (WGS) entry which is preliminary data.</text>
</comment>
<sequence length="192" mass="21237">MNAVFEDGYAVVAGNVTAYNYDAATGEYVSQTEEYIPVGISMPGHSTNIEPPEEKNGSAIIFNGSKWQYTDDHRGQTVYSTSNGQPVIVDYLGPIRDGYVQLKPATQYDAWHGGAWVTDTAAQRAAEIAQAETEKNQRLAVAQQKIVIWQTKLLMGRTLTETESTQLNAWIDYIDAVTTVDCRRPSWPVMPA</sequence>
<evidence type="ECO:0000313" key="1">
    <source>
        <dbReference type="EMBL" id="MBA8076239.1"/>
    </source>
</evidence>